<protein>
    <submittedName>
        <fullName evidence="1">7737_t:CDS:1</fullName>
    </submittedName>
</protein>
<evidence type="ECO:0000313" key="2">
    <source>
        <dbReference type="Proteomes" id="UP000789920"/>
    </source>
</evidence>
<reference evidence="1" key="1">
    <citation type="submission" date="2021-06" db="EMBL/GenBank/DDBJ databases">
        <authorList>
            <person name="Kallberg Y."/>
            <person name="Tangrot J."/>
            <person name="Rosling A."/>
        </authorList>
    </citation>
    <scope>NUCLEOTIDE SEQUENCE</scope>
    <source>
        <strain evidence="1">MA461A</strain>
    </source>
</reference>
<accession>A0ACA9PI38</accession>
<proteinExistence type="predicted"/>
<name>A0ACA9PI38_9GLOM</name>
<organism evidence="1 2">
    <name type="scientific">Racocetra persica</name>
    <dbReference type="NCBI Taxonomy" id="160502"/>
    <lineage>
        <taxon>Eukaryota</taxon>
        <taxon>Fungi</taxon>
        <taxon>Fungi incertae sedis</taxon>
        <taxon>Mucoromycota</taxon>
        <taxon>Glomeromycotina</taxon>
        <taxon>Glomeromycetes</taxon>
        <taxon>Diversisporales</taxon>
        <taxon>Gigasporaceae</taxon>
        <taxon>Racocetra</taxon>
    </lineage>
</organism>
<gene>
    <name evidence="1" type="ORF">RPERSI_LOCUS10441</name>
</gene>
<sequence length="56" mass="5647">MAAVVALNNANITAAMINAPDGTLPPALPSGATGTTVISAYNVHIDEDWSLARGVL</sequence>
<feature type="non-terminal residue" evidence="1">
    <location>
        <position position="56"/>
    </location>
</feature>
<dbReference type="Proteomes" id="UP000789920">
    <property type="component" value="Unassembled WGS sequence"/>
</dbReference>
<evidence type="ECO:0000313" key="1">
    <source>
        <dbReference type="EMBL" id="CAG8709543.1"/>
    </source>
</evidence>
<comment type="caution">
    <text evidence="1">The sequence shown here is derived from an EMBL/GenBank/DDBJ whole genome shotgun (WGS) entry which is preliminary data.</text>
</comment>
<dbReference type="EMBL" id="CAJVQC010020665">
    <property type="protein sequence ID" value="CAG8709543.1"/>
    <property type="molecule type" value="Genomic_DNA"/>
</dbReference>
<keyword evidence="2" id="KW-1185">Reference proteome</keyword>